<dbReference type="RefSeq" id="WP_159549788.1">
    <property type="nucleotide sequence ID" value="NZ_CP035042.1"/>
</dbReference>
<dbReference type="EMBL" id="CP035042">
    <property type="protein sequence ID" value="QHC49092.1"/>
    <property type="molecule type" value="Genomic_DNA"/>
</dbReference>
<evidence type="ECO:0000256" key="1">
    <source>
        <dbReference type="SAM" id="MobiDB-lite"/>
    </source>
</evidence>
<name>A0A6I6SHS9_9GAMM</name>
<dbReference type="KEGG" id="htx:EKK97_04945"/>
<evidence type="ECO:0000313" key="2">
    <source>
        <dbReference type="EMBL" id="QHC49092.1"/>
    </source>
</evidence>
<sequence length="138" mass="15481">MRVISERPHDDTRLRTGTVSHSGERGGGHVGEIESGKPVDPERQADFARAVEDSQARRQQEGTLRERVERLAQPSPSDPSLYGNERSIELLQHVAEVVLPGMDVSPEIADLAVQMINEEVTQRLEWAARRTEAEEYEP</sequence>
<gene>
    <name evidence="2" type="ORF">EKK97_04945</name>
</gene>
<feature type="region of interest" description="Disordered" evidence="1">
    <location>
        <begin position="1"/>
        <end position="84"/>
    </location>
</feature>
<protein>
    <submittedName>
        <fullName evidence="2">Uncharacterized protein</fullName>
    </submittedName>
</protein>
<proteinExistence type="predicted"/>
<dbReference type="OrthoDB" id="6169054at2"/>
<reference evidence="2 3" key="1">
    <citation type="submission" date="2019-01" db="EMBL/GenBank/DDBJ databases">
        <title>Complete genome of a denitifying bacterium Halomons sp. BC-M4-5.</title>
        <authorList>
            <person name="Wang L."/>
            <person name="Shao Z."/>
        </authorList>
    </citation>
    <scope>NUCLEOTIDE SEQUENCE [LARGE SCALE GENOMIC DNA]</scope>
    <source>
        <strain evidence="2 3">BC-M4-5</strain>
    </source>
</reference>
<accession>A0A6I6SHS9</accession>
<feature type="compositionally biased region" description="Basic and acidic residues" evidence="1">
    <location>
        <begin position="22"/>
        <end position="70"/>
    </location>
</feature>
<dbReference type="AlphaFoldDB" id="A0A6I6SHS9"/>
<keyword evidence="3" id="KW-1185">Reference proteome</keyword>
<feature type="compositionally biased region" description="Basic and acidic residues" evidence="1">
    <location>
        <begin position="1"/>
        <end position="14"/>
    </location>
</feature>
<dbReference type="Proteomes" id="UP000464013">
    <property type="component" value="Chromosome"/>
</dbReference>
<organism evidence="2 3">
    <name type="scientific">Billgrantia tianxiuensis</name>
    <dbReference type="NCBI Taxonomy" id="2497861"/>
    <lineage>
        <taxon>Bacteria</taxon>
        <taxon>Pseudomonadati</taxon>
        <taxon>Pseudomonadota</taxon>
        <taxon>Gammaproteobacteria</taxon>
        <taxon>Oceanospirillales</taxon>
        <taxon>Halomonadaceae</taxon>
        <taxon>Billgrantia</taxon>
    </lineage>
</organism>
<evidence type="ECO:0000313" key="3">
    <source>
        <dbReference type="Proteomes" id="UP000464013"/>
    </source>
</evidence>